<dbReference type="EMBL" id="JAHUTJ010053706">
    <property type="protein sequence ID" value="MED6285541.1"/>
    <property type="molecule type" value="Genomic_DNA"/>
</dbReference>
<dbReference type="PROSITE" id="PS50835">
    <property type="entry name" value="IG_LIKE"/>
    <property type="match status" value="1"/>
</dbReference>
<sequence length="208" mass="22877">MLPLTGVLSKDLFLSFTVRAGDDFTLTCENVIRGHRNCDTTIWLYPDSGQVAVKLFELGRMKKPRSNQLNVTSNCSLVVRKVRAEDVGRHICRQCESGVQSCPDTVIKLSVVYCEETTGGTGSTVAVDDLPKPTGSNFITDWRILIVLVVSVGSAGLFAVFVLIILLKLTQEKKPQMDKNPSSPSDGVDEYIYENVQPSFSPAYLSIQ</sequence>
<name>A0ABU7EFK1_9TELE</name>
<feature type="domain" description="Ig-like" evidence="2">
    <location>
        <begin position="3"/>
        <end position="93"/>
    </location>
</feature>
<dbReference type="SUPFAM" id="SSF48726">
    <property type="entry name" value="Immunoglobulin"/>
    <property type="match status" value="1"/>
</dbReference>
<keyword evidence="4" id="KW-1185">Reference proteome</keyword>
<gene>
    <name evidence="3" type="ORF">CHARACLAT_030322</name>
</gene>
<feature type="transmembrane region" description="Helical" evidence="1">
    <location>
        <begin position="142"/>
        <end position="167"/>
    </location>
</feature>
<evidence type="ECO:0000256" key="1">
    <source>
        <dbReference type="SAM" id="Phobius"/>
    </source>
</evidence>
<dbReference type="InterPro" id="IPR036179">
    <property type="entry name" value="Ig-like_dom_sf"/>
</dbReference>
<protein>
    <recommendedName>
        <fullName evidence="2">Ig-like domain-containing protein</fullName>
    </recommendedName>
</protein>
<dbReference type="InterPro" id="IPR013783">
    <property type="entry name" value="Ig-like_fold"/>
</dbReference>
<accession>A0ABU7EFK1</accession>
<keyword evidence="1" id="KW-1133">Transmembrane helix</keyword>
<evidence type="ECO:0000313" key="3">
    <source>
        <dbReference type="EMBL" id="MED6285541.1"/>
    </source>
</evidence>
<organism evidence="3 4">
    <name type="scientific">Characodon lateralis</name>
    <dbReference type="NCBI Taxonomy" id="208331"/>
    <lineage>
        <taxon>Eukaryota</taxon>
        <taxon>Metazoa</taxon>
        <taxon>Chordata</taxon>
        <taxon>Craniata</taxon>
        <taxon>Vertebrata</taxon>
        <taxon>Euteleostomi</taxon>
        <taxon>Actinopterygii</taxon>
        <taxon>Neopterygii</taxon>
        <taxon>Teleostei</taxon>
        <taxon>Neoteleostei</taxon>
        <taxon>Acanthomorphata</taxon>
        <taxon>Ovalentaria</taxon>
        <taxon>Atherinomorphae</taxon>
        <taxon>Cyprinodontiformes</taxon>
        <taxon>Goodeidae</taxon>
        <taxon>Characodon</taxon>
    </lineage>
</organism>
<dbReference type="PANTHER" id="PTHR11422">
    <property type="entry name" value="T-CELL SURFACE GLYCOPROTEIN CD4"/>
    <property type="match status" value="1"/>
</dbReference>
<comment type="caution">
    <text evidence="3">The sequence shown here is derived from an EMBL/GenBank/DDBJ whole genome shotgun (WGS) entry which is preliminary data.</text>
</comment>
<evidence type="ECO:0000313" key="4">
    <source>
        <dbReference type="Proteomes" id="UP001352852"/>
    </source>
</evidence>
<keyword evidence="1" id="KW-0472">Membrane</keyword>
<dbReference type="InterPro" id="IPR007110">
    <property type="entry name" value="Ig-like_dom"/>
</dbReference>
<reference evidence="3 4" key="1">
    <citation type="submission" date="2021-06" db="EMBL/GenBank/DDBJ databases">
        <authorList>
            <person name="Palmer J.M."/>
        </authorList>
    </citation>
    <scope>NUCLEOTIDE SEQUENCE [LARGE SCALE GENOMIC DNA]</scope>
    <source>
        <strain evidence="3 4">CL_MEX2019</strain>
        <tissue evidence="3">Muscle</tissue>
    </source>
</reference>
<proteinExistence type="predicted"/>
<evidence type="ECO:0000259" key="2">
    <source>
        <dbReference type="PROSITE" id="PS50835"/>
    </source>
</evidence>
<dbReference type="Gene3D" id="2.60.40.10">
    <property type="entry name" value="Immunoglobulins"/>
    <property type="match status" value="1"/>
</dbReference>
<keyword evidence="1" id="KW-0812">Transmembrane</keyword>
<dbReference type="Proteomes" id="UP001352852">
    <property type="component" value="Unassembled WGS sequence"/>
</dbReference>